<comment type="caution">
    <text evidence="6">The sequence shown here is derived from an EMBL/GenBank/DDBJ whole genome shotgun (WGS) entry which is preliminary data.</text>
</comment>
<evidence type="ECO:0000256" key="3">
    <source>
        <dbReference type="ARBA" id="ARBA00023163"/>
    </source>
</evidence>
<evidence type="ECO:0000313" key="7">
    <source>
        <dbReference type="Proteomes" id="UP000622166"/>
    </source>
</evidence>
<feature type="region of interest" description="Disordered" evidence="4">
    <location>
        <begin position="52"/>
        <end position="79"/>
    </location>
</feature>
<keyword evidence="1" id="KW-0805">Transcription regulation</keyword>
<dbReference type="AlphaFoldDB" id="A0A918UF30"/>
<evidence type="ECO:0000256" key="1">
    <source>
        <dbReference type="ARBA" id="ARBA00023015"/>
    </source>
</evidence>
<dbReference type="PANTHER" id="PTHR30146:SF109">
    <property type="entry name" value="HTH-TYPE TRANSCRIPTIONAL REGULATOR GALS"/>
    <property type="match status" value="1"/>
</dbReference>
<organism evidence="6 7">
    <name type="scientific">Streptomyces poonensis</name>
    <dbReference type="NCBI Taxonomy" id="68255"/>
    <lineage>
        <taxon>Bacteria</taxon>
        <taxon>Bacillati</taxon>
        <taxon>Actinomycetota</taxon>
        <taxon>Actinomycetes</taxon>
        <taxon>Kitasatosporales</taxon>
        <taxon>Streptomycetaceae</taxon>
        <taxon>Streptomyces</taxon>
    </lineage>
</organism>
<keyword evidence="2" id="KW-0238">DNA-binding</keyword>
<dbReference type="SUPFAM" id="SSF53822">
    <property type="entry name" value="Periplasmic binding protein-like I"/>
    <property type="match status" value="1"/>
</dbReference>
<dbReference type="EMBL" id="BMVW01000002">
    <property type="protein sequence ID" value="GGY99024.1"/>
    <property type="molecule type" value="Genomic_DNA"/>
</dbReference>
<proteinExistence type="predicted"/>
<evidence type="ECO:0000256" key="4">
    <source>
        <dbReference type="SAM" id="MobiDB-lite"/>
    </source>
</evidence>
<reference evidence="6" key="2">
    <citation type="submission" date="2020-09" db="EMBL/GenBank/DDBJ databases">
        <authorList>
            <person name="Sun Q."/>
            <person name="Ohkuma M."/>
        </authorList>
    </citation>
    <scope>NUCLEOTIDE SEQUENCE</scope>
    <source>
        <strain evidence="6">JCM 4815</strain>
    </source>
</reference>
<protein>
    <recommendedName>
        <fullName evidence="5">Transcriptional regulator LacI/GalR-like sensor domain-containing protein</fullName>
    </recommendedName>
</protein>
<name>A0A918UF30_9ACTN</name>
<dbReference type="Pfam" id="PF13377">
    <property type="entry name" value="Peripla_BP_3"/>
    <property type="match status" value="1"/>
</dbReference>
<dbReference type="PANTHER" id="PTHR30146">
    <property type="entry name" value="LACI-RELATED TRANSCRIPTIONAL REPRESSOR"/>
    <property type="match status" value="1"/>
</dbReference>
<keyword evidence="3" id="KW-0804">Transcription</keyword>
<gene>
    <name evidence="6" type="ORF">GCM10010365_17140</name>
</gene>
<dbReference type="InterPro" id="IPR028082">
    <property type="entry name" value="Peripla_BP_I"/>
</dbReference>
<reference evidence="6" key="1">
    <citation type="journal article" date="2014" name="Int. J. Syst. Evol. Microbiol.">
        <title>Complete genome sequence of Corynebacterium casei LMG S-19264T (=DSM 44701T), isolated from a smear-ripened cheese.</title>
        <authorList>
            <consortium name="US DOE Joint Genome Institute (JGI-PGF)"/>
            <person name="Walter F."/>
            <person name="Albersmeier A."/>
            <person name="Kalinowski J."/>
            <person name="Ruckert C."/>
        </authorList>
    </citation>
    <scope>NUCLEOTIDE SEQUENCE</scope>
    <source>
        <strain evidence="6">JCM 4815</strain>
    </source>
</reference>
<dbReference type="Gene3D" id="3.40.50.2300">
    <property type="match status" value="1"/>
</dbReference>
<evidence type="ECO:0000259" key="5">
    <source>
        <dbReference type="Pfam" id="PF13377"/>
    </source>
</evidence>
<feature type="domain" description="Transcriptional regulator LacI/GalR-like sensor" evidence="5">
    <location>
        <begin position="5"/>
        <end position="77"/>
    </location>
</feature>
<accession>A0A918UF30</accession>
<dbReference type="GO" id="GO:0000976">
    <property type="term" value="F:transcription cis-regulatory region binding"/>
    <property type="evidence" value="ECO:0007669"/>
    <property type="project" value="TreeGrafter"/>
</dbReference>
<dbReference type="Proteomes" id="UP000622166">
    <property type="component" value="Unassembled WGS sequence"/>
</dbReference>
<evidence type="ECO:0000256" key="2">
    <source>
        <dbReference type="ARBA" id="ARBA00023125"/>
    </source>
</evidence>
<sequence>MPEGGRAVPGDLDVVGFDDIEASRFSVPSLTTVAPDKGEIARTAVSLLLERIDEPGPEPGPPRGHVAGHRLMVRESSGG</sequence>
<evidence type="ECO:0000313" key="6">
    <source>
        <dbReference type="EMBL" id="GGY99024.1"/>
    </source>
</evidence>
<dbReference type="InterPro" id="IPR046335">
    <property type="entry name" value="LacI/GalR-like_sensor"/>
</dbReference>
<dbReference type="GO" id="GO:0003700">
    <property type="term" value="F:DNA-binding transcription factor activity"/>
    <property type="evidence" value="ECO:0007669"/>
    <property type="project" value="TreeGrafter"/>
</dbReference>
<keyword evidence="7" id="KW-1185">Reference proteome</keyword>